<keyword evidence="3" id="KW-0645">Protease</keyword>
<sequence>MNGSHLPAGQPMPGGVGGGPGGRGPVEMGHVPTTGNVPRRRPPQHFPAHQHQPSHQPPFYHQQHHTGASHMYYSSPMNPYATSYYPQQMPHYYQNSAMPAAPYLPHHSAYPARSPPAMHQQYPPIVSSSMQHHPPPQAYSRPPPQQPSPAISTQPIYAAALPPPPAPISQAPSSTHSPQVVAQPPLTPSTPHTQVSTPPPPPPPPQPEVEVGKAPFRAPLPWLSRPDLPFPTRAARSRRRRKILTTDASNVRLPTNHQGGNETLIEPTGSETVTDPPIPETPTQRSTTTAISSTASVESAGRSEVPATQDLPSEAAQPTSTTAPSSTQAAQAPAAPGVAPAKVAKPVPRAAAPAVPVLPKAAKPVTKESKDTSSNDQPAADKTHTASQQPTVETPVAPSTDAVVEESQPAEALAPMKPKLWTGLFANASPVAAANPGPQAVTEPAASGAAEDGEANGNSVAVAGTFTKTNASSLAEALALFRVGKGQKVAFLEPRGLINTGNMCYMNSVLQVLIFCTPFYDFLDQVGKKAAHSFKSETPLVDAMIMFMREFKVIDSAASVDQLRMRLKSEELEQYGEPFTPEFVYDAIRKLPRFASMRRGHQQDAEEFLGFLLESLQEECKEVMKKFPVPAPATAAAAGSSAVTATDVSSPTGTADSSDWLEIGPKQRAAITRSSGHQVSSSPITKIFGGELRSELKVPGLKDSVNLEPYQPLQLDIGSPQVRNIVDALKNLSRSETLHGDFGSPRGPDVPITKQVFIESLPPVLILHLKRFQFDAQGTGTVKIWKKVGYPLDLELPKEVFTRQKRNAMLAEGTGLPKYRLIAAVYHHGKNASGGHYTVDVRRQDGREWIRIDDTILRRVRSEDVAEGGHEEDAAKEALRSDHKRDTTSGASCNRFEGIGDDEVGDDEGWNKVTTPASGAKKMEQRGERQRDRSSGSTGRSTTQGEASTRQHQGQGCVSALLSTNLRKPCRWCKTGGNQRSNFGC</sequence>
<dbReference type="SUPFAM" id="SSF54001">
    <property type="entry name" value="Cysteine proteinases"/>
    <property type="match status" value="1"/>
</dbReference>
<evidence type="ECO:0000256" key="1">
    <source>
        <dbReference type="ARBA" id="ARBA00000707"/>
    </source>
</evidence>
<feature type="compositionally biased region" description="Gly residues" evidence="7">
    <location>
        <begin position="12"/>
        <end position="24"/>
    </location>
</feature>
<evidence type="ECO:0000256" key="4">
    <source>
        <dbReference type="ARBA" id="ARBA00022786"/>
    </source>
</evidence>
<feature type="compositionally biased region" description="Pro residues" evidence="7">
    <location>
        <begin position="197"/>
        <end position="207"/>
    </location>
</feature>
<dbReference type="CDD" id="cd02257">
    <property type="entry name" value="Peptidase_C19"/>
    <property type="match status" value="1"/>
</dbReference>
<feature type="compositionally biased region" description="Low complexity" evidence="7">
    <location>
        <begin position="315"/>
        <end position="341"/>
    </location>
</feature>
<feature type="compositionally biased region" description="Low complexity" evidence="7">
    <location>
        <begin position="283"/>
        <end position="300"/>
    </location>
</feature>
<reference evidence="9 10" key="1">
    <citation type="submission" date="2023-01" db="EMBL/GenBank/DDBJ databases">
        <title>Analysis of 21 Apiospora genomes using comparative genomics revels a genus with tremendous synthesis potential of carbohydrate active enzymes and secondary metabolites.</title>
        <authorList>
            <person name="Sorensen T."/>
        </authorList>
    </citation>
    <scope>NUCLEOTIDE SEQUENCE [LARGE SCALE GENOMIC DNA]</scope>
    <source>
        <strain evidence="9 10">CBS 135458</strain>
    </source>
</reference>
<keyword evidence="5" id="KW-0378">Hydrolase</keyword>
<feature type="region of interest" description="Disordered" evidence="7">
    <location>
        <begin position="358"/>
        <end position="411"/>
    </location>
</feature>
<feature type="compositionally biased region" description="Low complexity" evidence="7">
    <location>
        <begin position="935"/>
        <end position="945"/>
    </location>
</feature>
<dbReference type="PROSITE" id="PS50235">
    <property type="entry name" value="USP_3"/>
    <property type="match status" value="1"/>
</dbReference>
<feature type="compositionally biased region" description="Acidic residues" evidence="7">
    <location>
        <begin position="899"/>
        <end position="908"/>
    </location>
</feature>
<dbReference type="Gene3D" id="3.90.70.10">
    <property type="entry name" value="Cysteine proteinases"/>
    <property type="match status" value="1"/>
</dbReference>
<dbReference type="Proteomes" id="UP001480595">
    <property type="component" value="Unassembled WGS sequence"/>
</dbReference>
<evidence type="ECO:0000313" key="9">
    <source>
        <dbReference type="EMBL" id="KAK8049355.1"/>
    </source>
</evidence>
<organism evidence="9 10">
    <name type="scientific">Apiospora phragmitis</name>
    <dbReference type="NCBI Taxonomy" id="2905665"/>
    <lineage>
        <taxon>Eukaryota</taxon>
        <taxon>Fungi</taxon>
        <taxon>Dikarya</taxon>
        <taxon>Ascomycota</taxon>
        <taxon>Pezizomycotina</taxon>
        <taxon>Sordariomycetes</taxon>
        <taxon>Xylariomycetidae</taxon>
        <taxon>Amphisphaeriales</taxon>
        <taxon>Apiosporaceae</taxon>
        <taxon>Apiospora</taxon>
    </lineage>
</organism>
<evidence type="ECO:0000259" key="8">
    <source>
        <dbReference type="PROSITE" id="PS50235"/>
    </source>
</evidence>
<dbReference type="InterPro" id="IPR028889">
    <property type="entry name" value="USP"/>
</dbReference>
<evidence type="ECO:0000256" key="3">
    <source>
        <dbReference type="ARBA" id="ARBA00022670"/>
    </source>
</evidence>
<dbReference type="PROSITE" id="PS00972">
    <property type="entry name" value="USP_1"/>
    <property type="match status" value="1"/>
</dbReference>
<feature type="region of interest" description="Disordered" evidence="7">
    <location>
        <begin position="111"/>
        <end position="341"/>
    </location>
</feature>
<dbReference type="InterPro" id="IPR018200">
    <property type="entry name" value="USP_CS"/>
</dbReference>
<proteinExistence type="predicted"/>
<dbReference type="InterPro" id="IPR038765">
    <property type="entry name" value="Papain-like_cys_pep_sf"/>
</dbReference>
<feature type="region of interest" description="Disordered" evidence="7">
    <location>
        <begin position="862"/>
        <end position="955"/>
    </location>
</feature>
<feature type="compositionally biased region" description="Basic and acidic residues" evidence="7">
    <location>
        <begin position="862"/>
        <end position="887"/>
    </location>
</feature>
<dbReference type="EC" id="3.4.19.12" evidence="2"/>
<feature type="domain" description="USP" evidence="8">
    <location>
        <begin position="495"/>
        <end position="886"/>
    </location>
</feature>
<protein>
    <recommendedName>
        <fullName evidence="2">ubiquitinyl hydrolase 1</fullName>
        <ecNumber evidence="2">3.4.19.12</ecNumber>
    </recommendedName>
</protein>
<dbReference type="PANTHER" id="PTHR24006">
    <property type="entry name" value="UBIQUITIN CARBOXYL-TERMINAL HYDROLASE"/>
    <property type="match status" value="1"/>
</dbReference>
<feature type="compositionally biased region" description="Low complexity" evidence="7">
    <location>
        <begin position="46"/>
        <end position="61"/>
    </location>
</feature>
<name>A0ABR1TU16_9PEZI</name>
<feature type="compositionally biased region" description="Polar residues" evidence="7">
    <location>
        <begin position="246"/>
        <end position="261"/>
    </location>
</feature>
<keyword evidence="10" id="KW-1185">Reference proteome</keyword>
<feature type="compositionally biased region" description="Basic and acidic residues" evidence="7">
    <location>
        <begin position="921"/>
        <end position="934"/>
    </location>
</feature>
<evidence type="ECO:0000313" key="10">
    <source>
        <dbReference type="Proteomes" id="UP001480595"/>
    </source>
</evidence>
<feature type="compositionally biased region" description="Basic and acidic residues" evidence="7">
    <location>
        <begin position="365"/>
        <end position="384"/>
    </location>
</feature>
<feature type="compositionally biased region" description="Low complexity" evidence="7">
    <location>
        <begin position="148"/>
        <end position="160"/>
    </location>
</feature>
<dbReference type="InterPro" id="IPR050164">
    <property type="entry name" value="Peptidase_C19"/>
</dbReference>
<evidence type="ECO:0000256" key="6">
    <source>
        <dbReference type="ARBA" id="ARBA00022807"/>
    </source>
</evidence>
<dbReference type="GeneID" id="92095557"/>
<comment type="catalytic activity">
    <reaction evidence="1">
        <text>Thiol-dependent hydrolysis of ester, thioester, amide, peptide and isopeptide bonds formed by the C-terminal Gly of ubiquitin (a 76-residue protein attached to proteins as an intracellular targeting signal).</text>
        <dbReference type="EC" id="3.4.19.12"/>
    </reaction>
</comment>
<dbReference type="EMBL" id="JAQQWL010000011">
    <property type="protein sequence ID" value="KAK8049355.1"/>
    <property type="molecule type" value="Genomic_DNA"/>
</dbReference>
<evidence type="ECO:0000256" key="5">
    <source>
        <dbReference type="ARBA" id="ARBA00022801"/>
    </source>
</evidence>
<feature type="compositionally biased region" description="Polar residues" evidence="7">
    <location>
        <begin position="946"/>
        <end position="955"/>
    </location>
</feature>
<dbReference type="Pfam" id="PF00443">
    <property type="entry name" value="UCH"/>
    <property type="match status" value="1"/>
</dbReference>
<evidence type="ECO:0000256" key="7">
    <source>
        <dbReference type="SAM" id="MobiDB-lite"/>
    </source>
</evidence>
<keyword evidence="6" id="KW-0788">Thiol protease</keyword>
<accession>A0ABR1TU16</accession>
<dbReference type="PANTHER" id="PTHR24006:SF687">
    <property type="entry name" value="UBIQUITIN CARBOXYL-TERMINAL HYDROLASE 10"/>
    <property type="match status" value="1"/>
</dbReference>
<feature type="compositionally biased region" description="Pro residues" evidence="7">
    <location>
        <begin position="133"/>
        <end position="147"/>
    </location>
</feature>
<feature type="region of interest" description="Disordered" evidence="7">
    <location>
        <begin position="434"/>
        <end position="454"/>
    </location>
</feature>
<gene>
    <name evidence="9" type="ORF">PG994_011085</name>
</gene>
<evidence type="ECO:0000256" key="2">
    <source>
        <dbReference type="ARBA" id="ARBA00012759"/>
    </source>
</evidence>
<dbReference type="RefSeq" id="XP_066711604.1">
    <property type="nucleotide sequence ID" value="XM_066862494.1"/>
</dbReference>
<keyword evidence="4" id="KW-0833">Ubl conjugation pathway</keyword>
<feature type="region of interest" description="Disordered" evidence="7">
    <location>
        <begin position="1"/>
        <end position="64"/>
    </location>
</feature>
<comment type="caution">
    <text evidence="9">The sequence shown here is derived from an EMBL/GenBank/DDBJ whole genome shotgun (WGS) entry which is preliminary data.</text>
</comment>
<dbReference type="InterPro" id="IPR001394">
    <property type="entry name" value="Peptidase_C19_UCH"/>
</dbReference>